<evidence type="ECO:0000313" key="1">
    <source>
        <dbReference type="EMBL" id="QCE10381.1"/>
    </source>
</evidence>
<accession>A0A4D6NBW8</accession>
<reference evidence="1 2" key="1">
    <citation type="submission" date="2019-04" db="EMBL/GenBank/DDBJ databases">
        <title>An improved genome assembly and genetic linkage map for asparagus bean, Vigna unguiculata ssp. sesquipedialis.</title>
        <authorList>
            <person name="Xia Q."/>
            <person name="Zhang R."/>
            <person name="Dong Y."/>
        </authorList>
    </citation>
    <scope>NUCLEOTIDE SEQUENCE [LARGE SCALE GENOMIC DNA]</scope>
    <source>
        <tissue evidence="1">Leaf</tissue>
    </source>
</reference>
<evidence type="ECO:0000313" key="2">
    <source>
        <dbReference type="Proteomes" id="UP000501690"/>
    </source>
</evidence>
<organism evidence="1 2">
    <name type="scientific">Vigna unguiculata</name>
    <name type="common">Cowpea</name>
    <dbReference type="NCBI Taxonomy" id="3917"/>
    <lineage>
        <taxon>Eukaryota</taxon>
        <taxon>Viridiplantae</taxon>
        <taxon>Streptophyta</taxon>
        <taxon>Embryophyta</taxon>
        <taxon>Tracheophyta</taxon>
        <taxon>Spermatophyta</taxon>
        <taxon>Magnoliopsida</taxon>
        <taxon>eudicotyledons</taxon>
        <taxon>Gunneridae</taxon>
        <taxon>Pentapetalae</taxon>
        <taxon>rosids</taxon>
        <taxon>fabids</taxon>
        <taxon>Fabales</taxon>
        <taxon>Fabaceae</taxon>
        <taxon>Papilionoideae</taxon>
        <taxon>50 kb inversion clade</taxon>
        <taxon>NPAAA clade</taxon>
        <taxon>indigoferoid/millettioid clade</taxon>
        <taxon>Phaseoleae</taxon>
        <taxon>Vigna</taxon>
    </lineage>
</organism>
<dbReference type="EMBL" id="CP039354">
    <property type="protein sequence ID" value="QCE10381.1"/>
    <property type="molecule type" value="Genomic_DNA"/>
</dbReference>
<protein>
    <submittedName>
        <fullName evidence="1">Uncharacterized protein</fullName>
    </submittedName>
</protein>
<proteinExistence type="predicted"/>
<dbReference type="Proteomes" id="UP000501690">
    <property type="component" value="Linkage Group LG10"/>
</dbReference>
<keyword evidence="2" id="KW-1185">Reference proteome</keyword>
<sequence>MNTRRNGPQRTPCSTLPSELLEMSELPKNALLVPNQCCEGSHNLRQLGNLHLQRRIMRSLTRKSIAITVWWCWKSGVLKRCWVAIRVRSRDDVLSSHGGVLLR</sequence>
<gene>
    <name evidence="1" type="ORF">DEO72_LG10g1611</name>
</gene>
<dbReference type="AlphaFoldDB" id="A0A4D6NBW8"/>
<name>A0A4D6NBW8_VIGUN</name>